<evidence type="ECO:0000313" key="2">
    <source>
        <dbReference type="EMBL" id="KAK9085056.1"/>
    </source>
</evidence>
<comment type="caution">
    <text evidence="2">The sequence shown here is derived from an EMBL/GenBank/DDBJ whole genome shotgun (WGS) entry which is preliminary data.</text>
</comment>
<dbReference type="Proteomes" id="UP001417504">
    <property type="component" value="Unassembled WGS sequence"/>
</dbReference>
<feature type="compositionally biased region" description="Polar residues" evidence="1">
    <location>
        <begin position="28"/>
        <end position="37"/>
    </location>
</feature>
<keyword evidence="3" id="KW-1185">Reference proteome</keyword>
<organism evidence="2 3">
    <name type="scientific">Stephania japonica</name>
    <dbReference type="NCBI Taxonomy" id="461633"/>
    <lineage>
        <taxon>Eukaryota</taxon>
        <taxon>Viridiplantae</taxon>
        <taxon>Streptophyta</taxon>
        <taxon>Embryophyta</taxon>
        <taxon>Tracheophyta</taxon>
        <taxon>Spermatophyta</taxon>
        <taxon>Magnoliopsida</taxon>
        <taxon>Ranunculales</taxon>
        <taxon>Menispermaceae</taxon>
        <taxon>Menispermoideae</taxon>
        <taxon>Cissampelideae</taxon>
        <taxon>Stephania</taxon>
    </lineage>
</organism>
<protein>
    <submittedName>
        <fullName evidence="2">Uncharacterized protein</fullName>
    </submittedName>
</protein>
<proteinExistence type="predicted"/>
<feature type="region of interest" description="Disordered" evidence="1">
    <location>
        <begin position="1"/>
        <end position="48"/>
    </location>
</feature>
<dbReference type="AlphaFoldDB" id="A0AAP0E1V9"/>
<evidence type="ECO:0000313" key="3">
    <source>
        <dbReference type="Proteomes" id="UP001417504"/>
    </source>
</evidence>
<dbReference type="EMBL" id="JBBNAE010000011">
    <property type="protein sequence ID" value="KAK9085056.1"/>
    <property type="molecule type" value="Genomic_DNA"/>
</dbReference>
<gene>
    <name evidence="2" type="ORF">Sjap_025467</name>
</gene>
<reference evidence="2 3" key="1">
    <citation type="submission" date="2024-01" db="EMBL/GenBank/DDBJ databases">
        <title>Genome assemblies of Stephania.</title>
        <authorList>
            <person name="Yang L."/>
        </authorList>
    </citation>
    <scope>NUCLEOTIDE SEQUENCE [LARGE SCALE GENOMIC DNA]</scope>
    <source>
        <strain evidence="2">QJT</strain>
        <tissue evidence="2">Leaf</tissue>
    </source>
</reference>
<accession>A0AAP0E1V9</accession>
<sequence>MNVSLFMHSKTTTNQAAQSKGKKKGPRVTTSNLSEESPSPHKVEYNSNSLRVITVTRGSKWRRKQKIETRLSQKGKLGRAFSKGMIKSIESERGRSGIRYSSLDVHLCEESGESVSEEKSSEEGVDFETYLPKDGTDDENSFASSEGIPGRDQDANLDEENEDWLAKLAEMWSHSEIEGGKVGWDFSFRRRLTNQEIDDAITLLASINTFRLSLGTSDSRKWPIDGNNVFSVNGECRSGGSVEDGSTRRAEWEME</sequence>
<feature type="compositionally biased region" description="Polar residues" evidence="1">
    <location>
        <begin position="1"/>
        <end position="18"/>
    </location>
</feature>
<evidence type="ECO:0000256" key="1">
    <source>
        <dbReference type="SAM" id="MobiDB-lite"/>
    </source>
</evidence>
<name>A0AAP0E1V9_9MAGN</name>
<feature type="region of interest" description="Disordered" evidence="1">
    <location>
        <begin position="111"/>
        <end position="156"/>
    </location>
</feature>